<feature type="transmembrane region" description="Helical" evidence="9">
    <location>
        <begin position="189"/>
        <end position="210"/>
    </location>
</feature>
<evidence type="ECO:0000256" key="9">
    <source>
        <dbReference type="RuleBase" id="RU363032"/>
    </source>
</evidence>
<comment type="subcellular location">
    <subcellularLocation>
        <location evidence="1">Cell inner membrane</location>
        <topology evidence="1">Multi-pass membrane protein</topology>
    </subcellularLocation>
    <subcellularLocation>
        <location evidence="9">Cell membrane</location>
        <topology evidence="9">Multi-pass membrane protein</topology>
    </subcellularLocation>
</comment>
<evidence type="ECO:0000256" key="8">
    <source>
        <dbReference type="ARBA" id="ARBA00023136"/>
    </source>
</evidence>
<keyword evidence="3 9" id="KW-0813">Transport</keyword>
<evidence type="ECO:0000256" key="5">
    <source>
        <dbReference type="ARBA" id="ARBA00022692"/>
    </source>
</evidence>
<accession>A0A1E5C3Y2</accession>
<evidence type="ECO:0000256" key="1">
    <source>
        <dbReference type="ARBA" id="ARBA00004429"/>
    </source>
</evidence>
<feature type="transmembrane region" description="Helical" evidence="9">
    <location>
        <begin position="20"/>
        <end position="44"/>
    </location>
</feature>
<dbReference type="Gene3D" id="1.10.3720.10">
    <property type="entry name" value="MetI-like"/>
    <property type="match status" value="1"/>
</dbReference>
<reference evidence="11 12" key="1">
    <citation type="journal article" date="2012" name="Science">
        <title>Ecological populations of bacteria act as socially cohesive units of antibiotic production and resistance.</title>
        <authorList>
            <person name="Cordero O.X."/>
            <person name="Wildschutte H."/>
            <person name="Kirkup B."/>
            <person name="Proehl S."/>
            <person name="Ngo L."/>
            <person name="Hussain F."/>
            <person name="Le Roux F."/>
            <person name="Mincer T."/>
            <person name="Polz M.F."/>
        </authorList>
    </citation>
    <scope>NUCLEOTIDE SEQUENCE [LARGE SCALE GENOMIC DNA]</scope>
    <source>
        <strain evidence="11 12">FF-454</strain>
    </source>
</reference>
<organism evidence="11 12">
    <name type="scientific">Enterovibrio norvegicus FF-454</name>
    <dbReference type="NCBI Taxonomy" id="1185651"/>
    <lineage>
        <taxon>Bacteria</taxon>
        <taxon>Pseudomonadati</taxon>
        <taxon>Pseudomonadota</taxon>
        <taxon>Gammaproteobacteria</taxon>
        <taxon>Vibrionales</taxon>
        <taxon>Vibrionaceae</taxon>
        <taxon>Enterovibrio</taxon>
    </lineage>
</organism>
<dbReference type="EMBL" id="AJWN02000068">
    <property type="protein sequence ID" value="OEE60200.1"/>
    <property type="molecule type" value="Genomic_DNA"/>
</dbReference>
<keyword evidence="12" id="KW-1185">Reference proteome</keyword>
<dbReference type="FunFam" id="1.10.3720.10:FF:000009">
    <property type="entry name" value="Amino acid ABC transporter permease"/>
    <property type="match status" value="1"/>
</dbReference>
<evidence type="ECO:0000256" key="4">
    <source>
        <dbReference type="ARBA" id="ARBA00022475"/>
    </source>
</evidence>
<dbReference type="InterPro" id="IPR000515">
    <property type="entry name" value="MetI-like"/>
</dbReference>
<keyword evidence="7 9" id="KW-1133">Transmembrane helix</keyword>
<dbReference type="PANTHER" id="PTHR30614">
    <property type="entry name" value="MEMBRANE COMPONENT OF AMINO ACID ABC TRANSPORTER"/>
    <property type="match status" value="1"/>
</dbReference>
<dbReference type="Pfam" id="PF00528">
    <property type="entry name" value="BPD_transp_1"/>
    <property type="match status" value="1"/>
</dbReference>
<keyword evidence="4" id="KW-1003">Cell membrane</keyword>
<dbReference type="Proteomes" id="UP000095039">
    <property type="component" value="Unassembled WGS sequence"/>
</dbReference>
<evidence type="ECO:0000313" key="12">
    <source>
        <dbReference type="Proteomes" id="UP000095039"/>
    </source>
</evidence>
<comment type="caution">
    <text evidence="11">The sequence shown here is derived from an EMBL/GenBank/DDBJ whole genome shotgun (WGS) entry which is preliminary data.</text>
</comment>
<evidence type="ECO:0000256" key="2">
    <source>
        <dbReference type="ARBA" id="ARBA00010072"/>
    </source>
</evidence>
<dbReference type="AlphaFoldDB" id="A0A1E5C3Y2"/>
<dbReference type="GO" id="GO:0043190">
    <property type="term" value="C:ATP-binding cassette (ABC) transporter complex"/>
    <property type="evidence" value="ECO:0007669"/>
    <property type="project" value="InterPro"/>
</dbReference>
<dbReference type="PROSITE" id="PS50928">
    <property type="entry name" value="ABC_TM1"/>
    <property type="match status" value="1"/>
</dbReference>
<dbReference type="PANTHER" id="PTHR30614:SF0">
    <property type="entry name" value="L-CYSTINE TRANSPORT SYSTEM PERMEASE PROTEIN TCYL"/>
    <property type="match status" value="1"/>
</dbReference>
<evidence type="ECO:0000256" key="3">
    <source>
        <dbReference type="ARBA" id="ARBA00022448"/>
    </source>
</evidence>
<sequence length="224" mass="24964">MNGFDFDYMLALLPILVKYLGVTLEMSLIGFAIALVLSVFLALVRVFRVNVLNAIVVVYISFFRGTPLLVQLFLLYYGLPQVFPIFVGMDAFTAAVIGISLHFSAYMAESIRAAIMGIDKNQLEASLSVGMTELQAMRRIILPQAARVATPSLMNYFIDMIKSTSLAFTLGVAEIMAKAQMEASSSFKFFEAFLAVALIYWLVVIFFTQVQSMLEVRLNKAYAR</sequence>
<dbReference type="GO" id="GO:0015184">
    <property type="term" value="F:L-cystine transmembrane transporter activity"/>
    <property type="evidence" value="ECO:0007669"/>
    <property type="project" value="TreeGrafter"/>
</dbReference>
<evidence type="ECO:0000313" key="11">
    <source>
        <dbReference type="EMBL" id="OEE60200.1"/>
    </source>
</evidence>
<comment type="similarity">
    <text evidence="2">Belongs to the binding-protein-dependent transport system permease family. HisMQ subfamily.</text>
</comment>
<dbReference type="InterPro" id="IPR010065">
    <property type="entry name" value="AA_ABC_transptr_permease_3TM"/>
</dbReference>
<keyword evidence="6" id="KW-0029">Amino-acid transport</keyword>
<keyword evidence="8 9" id="KW-0472">Membrane</keyword>
<feature type="domain" description="ABC transmembrane type-1" evidence="10">
    <location>
        <begin position="20"/>
        <end position="211"/>
    </location>
</feature>
<dbReference type="InterPro" id="IPR043429">
    <property type="entry name" value="ArtM/GltK/GlnP/TcyL/YhdX-like"/>
</dbReference>
<name>A0A1E5C3Y2_9GAMM</name>
<protein>
    <submittedName>
        <fullName evidence="11">ABC transporter permease</fullName>
    </submittedName>
</protein>
<dbReference type="RefSeq" id="WP_016961827.1">
    <property type="nucleotide sequence ID" value="NZ_AJWN02000068.1"/>
</dbReference>
<feature type="transmembrane region" description="Helical" evidence="9">
    <location>
        <begin position="83"/>
        <end position="106"/>
    </location>
</feature>
<proteinExistence type="inferred from homology"/>
<gene>
    <name evidence="11" type="ORF">A1OK_12000</name>
</gene>
<evidence type="ECO:0000259" key="10">
    <source>
        <dbReference type="PROSITE" id="PS50928"/>
    </source>
</evidence>
<feature type="transmembrane region" description="Helical" evidence="9">
    <location>
        <begin position="51"/>
        <end position="77"/>
    </location>
</feature>
<evidence type="ECO:0000256" key="7">
    <source>
        <dbReference type="ARBA" id="ARBA00022989"/>
    </source>
</evidence>
<dbReference type="NCBIfam" id="TIGR01726">
    <property type="entry name" value="HEQRo_perm_3TM"/>
    <property type="match status" value="1"/>
</dbReference>
<dbReference type="SUPFAM" id="SSF161098">
    <property type="entry name" value="MetI-like"/>
    <property type="match status" value="1"/>
</dbReference>
<evidence type="ECO:0000256" key="6">
    <source>
        <dbReference type="ARBA" id="ARBA00022970"/>
    </source>
</evidence>
<keyword evidence="5 9" id="KW-0812">Transmembrane</keyword>
<dbReference type="CDD" id="cd06261">
    <property type="entry name" value="TM_PBP2"/>
    <property type="match status" value="1"/>
</dbReference>
<dbReference type="InterPro" id="IPR035906">
    <property type="entry name" value="MetI-like_sf"/>
</dbReference>